<evidence type="ECO:0000256" key="9">
    <source>
        <dbReference type="ARBA" id="ARBA00023049"/>
    </source>
</evidence>
<gene>
    <name evidence="12" type="ORF">BDV98DRAFT_632712</name>
</gene>
<comment type="similarity">
    <text evidence="3 11">Belongs to the peptidase M36 family.</text>
</comment>
<keyword evidence="7 11" id="KW-0378">Hydrolase</keyword>
<evidence type="ECO:0000256" key="10">
    <source>
        <dbReference type="ARBA" id="ARBA00023145"/>
    </source>
</evidence>
<comment type="cofactor">
    <cofactor evidence="1 11">
        <name>Zn(2+)</name>
        <dbReference type="ChEBI" id="CHEBI:29105"/>
    </cofactor>
</comment>
<evidence type="ECO:0000313" key="13">
    <source>
        <dbReference type="Proteomes" id="UP000305067"/>
    </source>
</evidence>
<keyword evidence="13" id="KW-1185">Reference proteome</keyword>
<dbReference type="GO" id="GO:0008270">
    <property type="term" value="F:zinc ion binding"/>
    <property type="evidence" value="ECO:0007669"/>
    <property type="project" value="InterPro"/>
</dbReference>
<keyword evidence="10 11" id="KW-0865">Zymogen</keyword>
<dbReference type="GO" id="GO:0005615">
    <property type="term" value="C:extracellular space"/>
    <property type="evidence" value="ECO:0007669"/>
    <property type="project" value="InterPro"/>
</dbReference>
<evidence type="ECO:0000256" key="7">
    <source>
        <dbReference type="ARBA" id="ARBA00022801"/>
    </source>
</evidence>
<keyword evidence="9 11" id="KW-0482">Metalloprotease</keyword>
<dbReference type="GO" id="GO:0004222">
    <property type="term" value="F:metalloendopeptidase activity"/>
    <property type="evidence" value="ECO:0007669"/>
    <property type="project" value="InterPro"/>
</dbReference>
<evidence type="ECO:0000313" key="12">
    <source>
        <dbReference type="EMBL" id="TFK97383.1"/>
    </source>
</evidence>
<dbReference type="Pfam" id="PF02128">
    <property type="entry name" value="Peptidase_M36"/>
    <property type="match status" value="1"/>
</dbReference>
<dbReference type="PANTHER" id="PTHR33478:SF1">
    <property type="entry name" value="EXTRACELLULAR METALLOPROTEINASE MEP"/>
    <property type="match status" value="1"/>
</dbReference>
<dbReference type="InterPro" id="IPR050371">
    <property type="entry name" value="Fungal_virulence_M36"/>
</dbReference>
<evidence type="ECO:0000256" key="4">
    <source>
        <dbReference type="ARBA" id="ARBA00022525"/>
    </source>
</evidence>
<reference evidence="12 13" key="1">
    <citation type="journal article" date="2019" name="Nat. Ecol. Evol.">
        <title>Megaphylogeny resolves global patterns of mushroom evolution.</title>
        <authorList>
            <person name="Varga T."/>
            <person name="Krizsan K."/>
            <person name="Foldi C."/>
            <person name="Dima B."/>
            <person name="Sanchez-Garcia M."/>
            <person name="Sanchez-Ramirez S."/>
            <person name="Szollosi G.J."/>
            <person name="Szarkandi J.G."/>
            <person name="Papp V."/>
            <person name="Albert L."/>
            <person name="Andreopoulos W."/>
            <person name="Angelini C."/>
            <person name="Antonin V."/>
            <person name="Barry K.W."/>
            <person name="Bougher N.L."/>
            <person name="Buchanan P."/>
            <person name="Buyck B."/>
            <person name="Bense V."/>
            <person name="Catcheside P."/>
            <person name="Chovatia M."/>
            <person name="Cooper J."/>
            <person name="Damon W."/>
            <person name="Desjardin D."/>
            <person name="Finy P."/>
            <person name="Geml J."/>
            <person name="Haridas S."/>
            <person name="Hughes K."/>
            <person name="Justo A."/>
            <person name="Karasinski D."/>
            <person name="Kautmanova I."/>
            <person name="Kiss B."/>
            <person name="Kocsube S."/>
            <person name="Kotiranta H."/>
            <person name="LaButti K.M."/>
            <person name="Lechner B.E."/>
            <person name="Liimatainen K."/>
            <person name="Lipzen A."/>
            <person name="Lukacs Z."/>
            <person name="Mihaltcheva S."/>
            <person name="Morgado L.N."/>
            <person name="Niskanen T."/>
            <person name="Noordeloos M.E."/>
            <person name="Ohm R.A."/>
            <person name="Ortiz-Santana B."/>
            <person name="Ovrebo C."/>
            <person name="Racz N."/>
            <person name="Riley R."/>
            <person name="Savchenko A."/>
            <person name="Shiryaev A."/>
            <person name="Soop K."/>
            <person name="Spirin V."/>
            <person name="Szebenyi C."/>
            <person name="Tomsovsky M."/>
            <person name="Tulloss R.E."/>
            <person name="Uehling J."/>
            <person name="Grigoriev I.V."/>
            <person name="Vagvolgyi C."/>
            <person name="Papp T."/>
            <person name="Martin F.M."/>
            <person name="Miettinen O."/>
            <person name="Hibbett D.S."/>
            <person name="Nagy L.G."/>
        </authorList>
    </citation>
    <scope>NUCLEOTIDE SEQUENCE [LARGE SCALE GENOMIC DNA]</scope>
    <source>
        <strain evidence="12 13">CBS 309.79</strain>
    </source>
</reference>
<accession>A0A5C3QGD2</accession>
<keyword evidence="5 11" id="KW-0645">Protease</keyword>
<dbReference type="EMBL" id="ML178848">
    <property type="protein sequence ID" value="TFK97383.1"/>
    <property type="molecule type" value="Genomic_DNA"/>
</dbReference>
<comment type="subcellular location">
    <subcellularLocation>
        <location evidence="2 11">Secreted</location>
    </subcellularLocation>
</comment>
<dbReference type="Gene3D" id="1.10.390.10">
    <property type="entry name" value="Neutral Protease Domain 2"/>
    <property type="match status" value="1"/>
</dbReference>
<evidence type="ECO:0000256" key="8">
    <source>
        <dbReference type="ARBA" id="ARBA00022833"/>
    </source>
</evidence>
<evidence type="ECO:0000256" key="3">
    <source>
        <dbReference type="ARBA" id="ARBA00006006"/>
    </source>
</evidence>
<dbReference type="OrthoDB" id="3227768at2759"/>
<evidence type="ECO:0000256" key="2">
    <source>
        <dbReference type="ARBA" id="ARBA00004613"/>
    </source>
</evidence>
<evidence type="ECO:0000256" key="6">
    <source>
        <dbReference type="ARBA" id="ARBA00022723"/>
    </source>
</evidence>
<name>A0A5C3QGD2_9AGAR</name>
<dbReference type="SUPFAM" id="SSF55486">
    <property type="entry name" value="Metalloproteases ('zincins'), catalytic domain"/>
    <property type="match status" value="1"/>
</dbReference>
<dbReference type="PANTHER" id="PTHR33478">
    <property type="entry name" value="EXTRACELLULAR METALLOPROTEINASE MEP"/>
    <property type="match status" value="1"/>
</dbReference>
<evidence type="ECO:0000256" key="11">
    <source>
        <dbReference type="RuleBase" id="RU364017"/>
    </source>
</evidence>
<keyword evidence="4 11" id="KW-0964">Secreted</keyword>
<dbReference type="EC" id="3.4.24.-" evidence="11"/>
<evidence type="ECO:0000256" key="5">
    <source>
        <dbReference type="ARBA" id="ARBA00022670"/>
    </source>
</evidence>
<keyword evidence="6 11" id="KW-0479">Metal-binding</keyword>
<protein>
    <recommendedName>
        <fullName evidence="11">Extracellular metalloproteinase</fullName>
        <ecNumber evidence="11">3.4.24.-</ecNumber>
    </recommendedName>
    <alternativeName>
        <fullName evidence="11">Fungalysin</fullName>
    </alternativeName>
</protein>
<sequence>MAEYVHHRPAIWMTQQAAAEVKDFVTGVYVLGNPAGVREFPYSTSSTVNPLRYSDVQTRVAPHSIGQVWPNMLHNVYATLVGTNGWSPNACTDPTGTEDNVVFLHLFLDALALQPCNPSFVSARDAWIQADRNRTLVITCVRSGVGLLLVDWVWGLWTTSIVQIFPPHADQWQFLSSFIMCFHFTVCWYTRSRDDNQCHHRHLSLT</sequence>
<dbReference type="InterPro" id="IPR027268">
    <property type="entry name" value="Peptidase_M4/M1_CTD_sf"/>
</dbReference>
<evidence type="ECO:0000256" key="1">
    <source>
        <dbReference type="ARBA" id="ARBA00001947"/>
    </source>
</evidence>
<dbReference type="GO" id="GO:0006508">
    <property type="term" value="P:proteolysis"/>
    <property type="evidence" value="ECO:0007669"/>
    <property type="project" value="UniProtKB-KW"/>
</dbReference>
<proteinExistence type="inferred from homology"/>
<organism evidence="12 13">
    <name type="scientific">Pterulicium gracile</name>
    <dbReference type="NCBI Taxonomy" id="1884261"/>
    <lineage>
        <taxon>Eukaryota</taxon>
        <taxon>Fungi</taxon>
        <taxon>Dikarya</taxon>
        <taxon>Basidiomycota</taxon>
        <taxon>Agaricomycotina</taxon>
        <taxon>Agaricomycetes</taxon>
        <taxon>Agaricomycetidae</taxon>
        <taxon>Agaricales</taxon>
        <taxon>Pleurotineae</taxon>
        <taxon>Pterulaceae</taxon>
        <taxon>Pterulicium</taxon>
    </lineage>
</organism>
<dbReference type="Proteomes" id="UP000305067">
    <property type="component" value="Unassembled WGS sequence"/>
</dbReference>
<dbReference type="InterPro" id="IPR001842">
    <property type="entry name" value="Peptidase_M36"/>
</dbReference>
<dbReference type="AlphaFoldDB" id="A0A5C3QGD2"/>
<keyword evidence="8 11" id="KW-0862">Zinc</keyword>